<keyword evidence="3" id="KW-0274">FAD</keyword>
<evidence type="ECO:0000256" key="3">
    <source>
        <dbReference type="ARBA" id="ARBA00022827"/>
    </source>
</evidence>
<sequence>MEHYDVIVIGSGAGGGTLTYALAPTGLRILLVERGDYLPREIENWDPRAIWLDGRYNNAGRWTDADTGKRFTPKQHYYVGGNTKFYGAILFRMRERDFGAVAHVDGVSPAWPLDYRDFEPYYTRAEHLYQVHGARGVDPDDPPSVAPYPHPPITDEPRIAQLHADLHKAGMHPFPLPNGILIDEARPQTSACVRCATCDGYPCLTNGKADAQVVCVDPALAFGNVTLLTGARVDRLEAGPSGRSVERVILTRGGRREEYSADIVVLAAGAINSAALLLRSASPRHPQGLGNSSGVVGRNLMMHNNSSLIAFSKIPNPTRFQKTIGVNDFYFGDPRADDDWPYPLGAMQMLGKSDAVLIGFDAPEADDPAELARHALDFWLTTEDLPRAENQVSIDHDGGISLRYRPTNLSAHTRLRRRFVELLDAMQCRDQVLENYSYRGGRLGISGVAHQNGTARFGTDPRTSALDVDCRMHDLDNLYLADSSFFVSSSAVNPTLTIIANALRVADHLSERLGAPARAAVAPV</sequence>
<organism evidence="7 8">
    <name type="scientific">Pseudonocardia yuanmonensis</name>
    <dbReference type="NCBI Taxonomy" id="1095914"/>
    <lineage>
        <taxon>Bacteria</taxon>
        <taxon>Bacillati</taxon>
        <taxon>Actinomycetota</taxon>
        <taxon>Actinomycetes</taxon>
        <taxon>Pseudonocardiales</taxon>
        <taxon>Pseudonocardiaceae</taxon>
        <taxon>Pseudonocardia</taxon>
    </lineage>
</organism>
<gene>
    <name evidence="7" type="ORF">GCM10023215_66910</name>
</gene>
<comment type="similarity">
    <text evidence="1">Belongs to the GMC oxidoreductase family.</text>
</comment>
<dbReference type="InterPro" id="IPR036188">
    <property type="entry name" value="FAD/NAD-bd_sf"/>
</dbReference>
<accession>A0ABP8XSD9</accession>
<protein>
    <submittedName>
        <fullName evidence="7">GMC family oxidoreductase</fullName>
    </submittedName>
</protein>
<keyword evidence="4" id="KW-0560">Oxidoreductase</keyword>
<dbReference type="PANTHER" id="PTHR46056:SF12">
    <property type="entry name" value="LONG-CHAIN-ALCOHOL OXIDASE"/>
    <property type="match status" value="1"/>
</dbReference>
<name>A0ABP8XSD9_9PSEU</name>
<dbReference type="Gene3D" id="3.50.50.60">
    <property type="entry name" value="FAD/NAD(P)-binding domain"/>
    <property type="match status" value="2"/>
</dbReference>
<dbReference type="InterPro" id="IPR000172">
    <property type="entry name" value="GMC_OxRdtase_N"/>
</dbReference>
<evidence type="ECO:0000313" key="7">
    <source>
        <dbReference type="EMBL" id="GAA4714352.1"/>
    </source>
</evidence>
<reference evidence="8" key="1">
    <citation type="journal article" date="2019" name="Int. J. Syst. Evol. Microbiol.">
        <title>The Global Catalogue of Microorganisms (GCM) 10K type strain sequencing project: providing services to taxonomists for standard genome sequencing and annotation.</title>
        <authorList>
            <consortium name="The Broad Institute Genomics Platform"/>
            <consortium name="The Broad Institute Genome Sequencing Center for Infectious Disease"/>
            <person name="Wu L."/>
            <person name="Ma J."/>
        </authorList>
    </citation>
    <scope>NUCLEOTIDE SEQUENCE [LARGE SCALE GENOMIC DNA]</scope>
    <source>
        <strain evidence="8">JCM 18055</strain>
    </source>
</reference>
<dbReference type="EMBL" id="BAABIC010000042">
    <property type="protein sequence ID" value="GAA4714352.1"/>
    <property type="molecule type" value="Genomic_DNA"/>
</dbReference>
<evidence type="ECO:0000256" key="1">
    <source>
        <dbReference type="ARBA" id="ARBA00010790"/>
    </source>
</evidence>
<evidence type="ECO:0000313" key="8">
    <source>
        <dbReference type="Proteomes" id="UP001500325"/>
    </source>
</evidence>
<keyword evidence="8" id="KW-1185">Reference proteome</keyword>
<dbReference type="InterPro" id="IPR007867">
    <property type="entry name" value="GMC_OxRtase_C"/>
</dbReference>
<dbReference type="Pfam" id="PF05199">
    <property type="entry name" value="GMC_oxred_C"/>
    <property type="match status" value="1"/>
</dbReference>
<evidence type="ECO:0000259" key="5">
    <source>
        <dbReference type="Pfam" id="PF00732"/>
    </source>
</evidence>
<dbReference type="Proteomes" id="UP001500325">
    <property type="component" value="Unassembled WGS sequence"/>
</dbReference>
<evidence type="ECO:0000259" key="6">
    <source>
        <dbReference type="Pfam" id="PF05199"/>
    </source>
</evidence>
<dbReference type="SUPFAM" id="SSF51905">
    <property type="entry name" value="FAD/NAD(P)-binding domain"/>
    <property type="match status" value="1"/>
</dbReference>
<evidence type="ECO:0000256" key="4">
    <source>
        <dbReference type="ARBA" id="ARBA00023002"/>
    </source>
</evidence>
<comment type="caution">
    <text evidence="7">The sequence shown here is derived from an EMBL/GenBank/DDBJ whole genome shotgun (WGS) entry which is preliminary data.</text>
</comment>
<dbReference type="PANTHER" id="PTHR46056">
    <property type="entry name" value="LONG-CHAIN-ALCOHOL OXIDASE"/>
    <property type="match status" value="1"/>
</dbReference>
<proteinExistence type="inferred from homology"/>
<keyword evidence="2" id="KW-0285">Flavoprotein</keyword>
<dbReference type="Pfam" id="PF00732">
    <property type="entry name" value="GMC_oxred_N"/>
    <property type="match status" value="1"/>
</dbReference>
<feature type="domain" description="Glucose-methanol-choline oxidoreductase N-terminal" evidence="5">
    <location>
        <begin position="189"/>
        <end position="303"/>
    </location>
</feature>
<feature type="domain" description="Glucose-methanol-choline oxidoreductase C-terminal" evidence="6">
    <location>
        <begin position="445"/>
        <end position="502"/>
    </location>
</feature>
<evidence type="ECO:0000256" key="2">
    <source>
        <dbReference type="ARBA" id="ARBA00022630"/>
    </source>
</evidence>